<dbReference type="CDD" id="cd05403">
    <property type="entry name" value="NT_KNTase_like"/>
    <property type="match status" value="1"/>
</dbReference>
<sequence length="107" mass="11489">MLDPAQLSRAAERLASAATRPATVIVFGSYARGDASEASDLDLVVIEPELPDKAGEYLRLRAALGRVGVGVDLLLFARPDFDRRSQVPGTLPYWAKKEGKVLHDAAA</sequence>
<dbReference type="InterPro" id="IPR002934">
    <property type="entry name" value="Polymerase_NTP_transf_dom"/>
</dbReference>
<evidence type="ECO:0000259" key="1">
    <source>
        <dbReference type="Pfam" id="PF01909"/>
    </source>
</evidence>
<dbReference type="Proteomes" id="UP000020218">
    <property type="component" value="Unassembled WGS sequence"/>
</dbReference>
<organism evidence="2 3">
    <name type="scientific">Candidatus Accumulibacter adjunctus</name>
    <dbReference type="NCBI Taxonomy" id="1454001"/>
    <lineage>
        <taxon>Bacteria</taxon>
        <taxon>Pseudomonadati</taxon>
        <taxon>Pseudomonadota</taxon>
        <taxon>Betaproteobacteria</taxon>
        <taxon>Candidatus Accumulibacter</taxon>
    </lineage>
</organism>
<accession>A0A011NSL3</accession>
<dbReference type="EMBL" id="JFAX01000010">
    <property type="protein sequence ID" value="EXI67485.1"/>
    <property type="molecule type" value="Genomic_DNA"/>
</dbReference>
<dbReference type="Pfam" id="PF01909">
    <property type="entry name" value="NTP_transf_2"/>
    <property type="match status" value="1"/>
</dbReference>
<dbReference type="SUPFAM" id="SSF81301">
    <property type="entry name" value="Nucleotidyltransferase"/>
    <property type="match status" value="1"/>
</dbReference>
<dbReference type="Gene3D" id="3.30.460.10">
    <property type="entry name" value="Beta Polymerase, domain 2"/>
    <property type="match status" value="1"/>
</dbReference>
<dbReference type="InterPro" id="IPR043519">
    <property type="entry name" value="NT_sf"/>
</dbReference>
<dbReference type="GO" id="GO:0016779">
    <property type="term" value="F:nucleotidyltransferase activity"/>
    <property type="evidence" value="ECO:0007669"/>
    <property type="project" value="InterPro"/>
</dbReference>
<evidence type="ECO:0000313" key="3">
    <source>
        <dbReference type="Proteomes" id="UP000020218"/>
    </source>
</evidence>
<reference evidence="2" key="1">
    <citation type="submission" date="2014-02" db="EMBL/GenBank/DDBJ databases">
        <title>Expanding our view of genomic diversity in Candidatus Accumulibacter clades.</title>
        <authorList>
            <person name="Skennerton C.T."/>
            <person name="Barr J.J."/>
            <person name="Slater F.R."/>
            <person name="Bond P.L."/>
            <person name="Tyson G.W."/>
        </authorList>
    </citation>
    <scope>NUCLEOTIDE SEQUENCE [LARGE SCALE GENOMIC DNA]</scope>
</reference>
<protein>
    <submittedName>
        <fullName evidence="2">Nucleotidyltransferase</fullName>
    </submittedName>
</protein>
<comment type="caution">
    <text evidence="2">The sequence shown here is derived from an EMBL/GenBank/DDBJ whole genome shotgun (WGS) entry which is preliminary data.</text>
</comment>
<dbReference type="STRING" id="1454001.AW08_02041"/>
<dbReference type="PANTHER" id="PTHR43449">
    <property type="entry name" value="NUCLEOTIDYLTRANSFERASE"/>
    <property type="match status" value="1"/>
</dbReference>
<dbReference type="PANTHER" id="PTHR43449:SF3">
    <property type="entry name" value="POLYMERASE NUCLEOTIDYL TRANSFERASE DOMAIN-CONTAINING PROTEIN"/>
    <property type="match status" value="1"/>
</dbReference>
<name>A0A011NSL3_9PROT</name>
<evidence type="ECO:0000313" key="2">
    <source>
        <dbReference type="EMBL" id="EXI67485.1"/>
    </source>
</evidence>
<dbReference type="AlphaFoldDB" id="A0A011NSL3"/>
<keyword evidence="3" id="KW-1185">Reference proteome</keyword>
<feature type="domain" description="Polymerase nucleotidyl transferase" evidence="1">
    <location>
        <begin position="9"/>
        <end position="75"/>
    </location>
</feature>
<gene>
    <name evidence="2" type="ORF">AW08_02041</name>
</gene>
<dbReference type="PATRIC" id="fig|1454001.3.peg.2087"/>
<proteinExistence type="predicted"/>